<protein>
    <submittedName>
        <fullName evidence="1">Uncharacterized protein</fullName>
    </submittedName>
</protein>
<gene>
    <name evidence="1" type="ORF">EAIL5_2234</name>
</gene>
<proteinExistence type="predicted"/>
<dbReference type="EMBL" id="FR719191">
    <property type="protein sequence ID" value="CBX81054.1"/>
    <property type="molecule type" value="Genomic_DNA"/>
</dbReference>
<dbReference type="AlphaFoldDB" id="E5B6N4"/>
<name>E5B6N4_ERWAM</name>
<organism evidence="1">
    <name type="scientific">Erwinia amylovora ATCC BAA-2158</name>
    <dbReference type="NCBI Taxonomy" id="889211"/>
    <lineage>
        <taxon>Bacteria</taxon>
        <taxon>Pseudomonadati</taxon>
        <taxon>Pseudomonadota</taxon>
        <taxon>Gammaproteobacteria</taxon>
        <taxon>Enterobacterales</taxon>
        <taxon>Erwiniaceae</taxon>
        <taxon>Erwinia</taxon>
    </lineage>
</organism>
<sequence>MQYPPLHVHCGSPLSARPSVPCVHQPLKQNPGHLVRIALANAVHVRKHQRRKSTTASASSTARNMMPWIATGSTTCCVSVIAALSDPAAHYAK</sequence>
<reference evidence="1" key="1">
    <citation type="journal article" date="2011" name="J. Bacteriol.">
        <title>Genome Sequence of an Erwinia amylovora Strain with Pathogenicity Restricted to Rubus Plants.</title>
        <authorList>
            <person name="Powney R."/>
            <person name="Smits T.H."/>
            <person name="Sawbridge T."/>
            <person name="Frey B."/>
            <person name="Blom J."/>
            <person name="Frey J.E."/>
            <person name="Plummer K.M."/>
            <person name="Beer S.V."/>
            <person name="Luck J."/>
            <person name="Duffy B."/>
            <person name="Rodoni B."/>
        </authorList>
    </citation>
    <scope>NUCLEOTIDE SEQUENCE</scope>
    <source>
        <strain evidence="1">ATCC BAA-2158</strain>
    </source>
</reference>
<accession>E5B6N4</accession>
<evidence type="ECO:0000313" key="1">
    <source>
        <dbReference type="EMBL" id="CBX81054.1"/>
    </source>
</evidence>